<dbReference type="Gene3D" id="3.80.10.10">
    <property type="entry name" value="Ribonuclease Inhibitor"/>
    <property type="match status" value="2"/>
</dbReference>
<sequence length="358" mass="40189">MLYVQQQPMIKKAERSGGSSSSWSRGIEEERLEIVDLSGMSLDSLPNPSLNLAIICKLDLSNNNLQNIPESLTARLVNLVVLDVHSNQLRRLPNSIGCLCKLKVLNVAGNMIQYLPKTIDNCKSLEELNANFNKLIQLPENIGLELRKLKKLSVNSNKLLFLPRSTSNLTSLKLLDARLNCLRSLPEDLEKLVSLETLNISQNFHFLRSLPCSLGLIFSLVELDISYNRITSLPPSIACLNKLQKLCVDGNPLMSPPLEVVEQGLYAVKGYLYQKMNSPSSSSSESPSTKKKSWVGKLVKYKTFSNGGETKRSSSHEEREAFVMPDYKPIDTLASPRYMGIFSPRRLFSPRNYFTNYS</sequence>
<dbReference type="SMR" id="A0A445ENS5"/>
<keyword evidence="2" id="KW-0677">Repeat</keyword>
<dbReference type="AlphaFoldDB" id="A0A445ENS5"/>
<organism evidence="4 5">
    <name type="scientific">Arachis hypogaea</name>
    <name type="common">Peanut</name>
    <dbReference type="NCBI Taxonomy" id="3818"/>
    <lineage>
        <taxon>Eukaryota</taxon>
        <taxon>Viridiplantae</taxon>
        <taxon>Streptophyta</taxon>
        <taxon>Embryophyta</taxon>
        <taxon>Tracheophyta</taxon>
        <taxon>Spermatophyta</taxon>
        <taxon>Magnoliopsida</taxon>
        <taxon>eudicotyledons</taxon>
        <taxon>Gunneridae</taxon>
        <taxon>Pentapetalae</taxon>
        <taxon>rosids</taxon>
        <taxon>fabids</taxon>
        <taxon>Fabales</taxon>
        <taxon>Fabaceae</taxon>
        <taxon>Papilionoideae</taxon>
        <taxon>50 kb inversion clade</taxon>
        <taxon>dalbergioids sensu lato</taxon>
        <taxon>Dalbergieae</taxon>
        <taxon>Pterocarpus clade</taxon>
        <taxon>Arachis</taxon>
    </lineage>
</organism>
<evidence type="ECO:0000313" key="4">
    <source>
        <dbReference type="EMBL" id="RYR77124.1"/>
    </source>
</evidence>
<evidence type="ECO:0000256" key="3">
    <source>
        <dbReference type="SAM" id="MobiDB-lite"/>
    </source>
</evidence>
<dbReference type="EMBL" id="SDMP01000001">
    <property type="protein sequence ID" value="RYR77124.1"/>
    <property type="molecule type" value="Genomic_DNA"/>
</dbReference>
<comment type="caution">
    <text evidence="4">The sequence shown here is derived from an EMBL/GenBank/DDBJ whole genome shotgun (WGS) entry which is preliminary data.</text>
</comment>
<dbReference type="PROSITE" id="PS51450">
    <property type="entry name" value="LRR"/>
    <property type="match status" value="2"/>
</dbReference>
<dbReference type="Pfam" id="PF13855">
    <property type="entry name" value="LRR_8"/>
    <property type="match status" value="1"/>
</dbReference>
<accession>A0A445ENS5</accession>
<dbReference type="Pfam" id="PF00560">
    <property type="entry name" value="LRR_1"/>
    <property type="match status" value="1"/>
</dbReference>
<feature type="region of interest" description="Disordered" evidence="3">
    <location>
        <begin position="1"/>
        <end position="24"/>
    </location>
</feature>
<dbReference type="Gramene" id="arahy.Tifrunner.gnm2.ann2.Ah01g300200.1">
    <property type="protein sequence ID" value="arahy.Tifrunner.gnm2.ann2.Ah01g300200.1-CDS"/>
    <property type="gene ID" value="arahy.Tifrunner.gnm2.ann2.Ah01g300200"/>
</dbReference>
<dbReference type="STRING" id="3818.A0A445ENS5"/>
<protein>
    <recommendedName>
        <fullName evidence="6">Plant intracellular Ras-group-related LRR protein</fullName>
    </recommendedName>
</protein>
<dbReference type="PANTHER" id="PTHR48051:SF1">
    <property type="entry name" value="RAS SUPPRESSOR PROTEIN 1"/>
    <property type="match status" value="1"/>
</dbReference>
<evidence type="ECO:0000256" key="1">
    <source>
        <dbReference type="ARBA" id="ARBA00022614"/>
    </source>
</evidence>
<dbReference type="InterPro" id="IPR050216">
    <property type="entry name" value="LRR_domain-containing"/>
</dbReference>
<gene>
    <name evidence="4" type="ORF">Ahy_A01g001588</name>
</gene>
<dbReference type="SUPFAM" id="SSF52058">
    <property type="entry name" value="L domain-like"/>
    <property type="match status" value="1"/>
</dbReference>
<dbReference type="Proteomes" id="UP000289738">
    <property type="component" value="Chromosome A01"/>
</dbReference>
<proteinExistence type="predicted"/>
<name>A0A445ENS5_ARAHY</name>
<evidence type="ECO:0000313" key="5">
    <source>
        <dbReference type="Proteomes" id="UP000289738"/>
    </source>
</evidence>
<reference evidence="4 5" key="1">
    <citation type="submission" date="2019-01" db="EMBL/GenBank/DDBJ databases">
        <title>Sequencing of cultivated peanut Arachis hypogaea provides insights into genome evolution and oil improvement.</title>
        <authorList>
            <person name="Chen X."/>
        </authorList>
    </citation>
    <scope>NUCLEOTIDE SEQUENCE [LARGE SCALE GENOMIC DNA]</scope>
    <source>
        <strain evidence="5">cv. Fuhuasheng</strain>
        <tissue evidence="4">Leaves</tissue>
    </source>
</reference>
<dbReference type="SMART" id="SM00369">
    <property type="entry name" value="LRR_TYP"/>
    <property type="match status" value="7"/>
</dbReference>
<dbReference type="SMART" id="SM00364">
    <property type="entry name" value="LRR_BAC"/>
    <property type="match status" value="8"/>
</dbReference>
<keyword evidence="5" id="KW-1185">Reference proteome</keyword>
<dbReference type="InterPro" id="IPR032675">
    <property type="entry name" value="LRR_dom_sf"/>
</dbReference>
<dbReference type="InterPro" id="IPR003591">
    <property type="entry name" value="Leu-rich_rpt_typical-subtyp"/>
</dbReference>
<dbReference type="InterPro" id="IPR001611">
    <property type="entry name" value="Leu-rich_rpt"/>
</dbReference>
<evidence type="ECO:0008006" key="6">
    <source>
        <dbReference type="Google" id="ProtNLM"/>
    </source>
</evidence>
<evidence type="ECO:0000256" key="2">
    <source>
        <dbReference type="ARBA" id="ARBA00022737"/>
    </source>
</evidence>
<dbReference type="GO" id="GO:0005737">
    <property type="term" value="C:cytoplasm"/>
    <property type="evidence" value="ECO:0007669"/>
    <property type="project" value="TreeGrafter"/>
</dbReference>
<keyword evidence="1" id="KW-0433">Leucine-rich repeat</keyword>
<dbReference type="PANTHER" id="PTHR48051">
    <property type="match status" value="1"/>
</dbReference>
<dbReference type="OrthoDB" id="1668230at2759"/>